<comment type="subcellular location">
    <subcellularLocation>
        <location evidence="1">Cytoplasm</location>
    </subcellularLocation>
</comment>
<dbReference type="SUPFAM" id="SSF158568">
    <property type="entry name" value="AF1862-like"/>
    <property type="match status" value="1"/>
</dbReference>
<dbReference type="NCBIfam" id="TIGR01881">
    <property type="entry name" value="cas_Cmr5"/>
    <property type="match status" value="1"/>
</dbReference>
<dbReference type="KEGG" id="deo:CAY53_08645"/>
<dbReference type="Gene3D" id="1.10.520.30">
    <property type="entry name" value="AF1862-like domain"/>
    <property type="match status" value="1"/>
</dbReference>
<dbReference type="AlphaFoldDB" id="A0A2L1GPB1"/>
<keyword evidence="7" id="KW-1185">Reference proteome</keyword>
<keyword evidence="3" id="KW-0963">Cytoplasm</keyword>
<keyword evidence="4" id="KW-0051">Antiviral defense</keyword>
<dbReference type="EMBL" id="CP021255">
    <property type="protein sequence ID" value="AVD71525.1"/>
    <property type="molecule type" value="Genomic_DNA"/>
</dbReference>
<evidence type="ECO:0000256" key="2">
    <source>
        <dbReference type="ARBA" id="ARBA00006161"/>
    </source>
</evidence>
<comment type="similarity">
    <text evidence="2">Belongs to the CRISPR system Cmr5 family.</text>
</comment>
<name>A0A2L1GPB1_9BACT</name>
<evidence type="ECO:0000256" key="3">
    <source>
        <dbReference type="ARBA" id="ARBA00022490"/>
    </source>
</evidence>
<dbReference type="OrthoDB" id="9795385at2"/>
<organism evidence="6 7">
    <name type="scientific">Desulfobulbus oralis</name>
    <dbReference type="NCBI Taxonomy" id="1986146"/>
    <lineage>
        <taxon>Bacteria</taxon>
        <taxon>Pseudomonadati</taxon>
        <taxon>Thermodesulfobacteriota</taxon>
        <taxon>Desulfobulbia</taxon>
        <taxon>Desulfobulbales</taxon>
        <taxon>Desulfobulbaceae</taxon>
        <taxon>Desulfobulbus</taxon>
    </lineage>
</organism>
<dbReference type="Proteomes" id="UP000239867">
    <property type="component" value="Chromosome"/>
</dbReference>
<evidence type="ECO:0000313" key="7">
    <source>
        <dbReference type="Proteomes" id="UP000239867"/>
    </source>
</evidence>
<dbReference type="InterPro" id="IPR010160">
    <property type="entry name" value="CRISPR-assoc_prot_Cmr5"/>
</dbReference>
<protein>
    <recommendedName>
        <fullName evidence="5">CRISPR type III-B/RAMP module-associated protein Cmr5</fullName>
    </recommendedName>
</protein>
<dbReference type="Pfam" id="PF09701">
    <property type="entry name" value="Cas_Cmr5"/>
    <property type="match status" value="1"/>
</dbReference>
<gene>
    <name evidence="6" type="ORF">CAY53_08645</name>
</gene>
<dbReference type="GO" id="GO:0005737">
    <property type="term" value="C:cytoplasm"/>
    <property type="evidence" value="ECO:0007669"/>
    <property type="project" value="UniProtKB-SubCell"/>
</dbReference>
<reference evidence="6 7" key="1">
    <citation type="journal article" date="2018" name="MBio">
        <title>Insights into the evolution of host association through the isolation and characterization of a novel human periodontal pathobiont, Desulfobulbus oralis.</title>
        <authorList>
            <person name="Cross K.L."/>
            <person name="Chirania P."/>
            <person name="Xiong W."/>
            <person name="Beall C.J."/>
            <person name="Elkins J.G."/>
            <person name="Giannone R.J."/>
            <person name="Griffen A.L."/>
            <person name="Guss A.M."/>
            <person name="Hettich R.L."/>
            <person name="Joshi S.S."/>
            <person name="Mokrzan E.M."/>
            <person name="Martin R.K."/>
            <person name="Zhulin I.B."/>
            <person name="Leys E.J."/>
            <person name="Podar M."/>
        </authorList>
    </citation>
    <scope>NUCLEOTIDE SEQUENCE [LARGE SCALE GENOMIC DNA]</scope>
    <source>
        <strain evidence="6 7">ORNL</strain>
    </source>
</reference>
<evidence type="ECO:0000256" key="5">
    <source>
        <dbReference type="ARBA" id="ARBA00030001"/>
    </source>
</evidence>
<evidence type="ECO:0000256" key="1">
    <source>
        <dbReference type="ARBA" id="ARBA00004496"/>
    </source>
</evidence>
<proteinExistence type="inferred from homology"/>
<evidence type="ECO:0000313" key="6">
    <source>
        <dbReference type="EMBL" id="AVD71525.1"/>
    </source>
</evidence>
<evidence type="ECO:0000256" key="4">
    <source>
        <dbReference type="ARBA" id="ARBA00023118"/>
    </source>
</evidence>
<dbReference type="InterPro" id="IPR023101">
    <property type="entry name" value="AF1862-like_dom_sf"/>
</dbReference>
<accession>A0A2L1GPB1</accession>
<sequence length="151" mass="17685">MALREAAMQTKEQQRSEFALNQVKEVFQIPVDEKVANFVVGVPTMILTNGLGQTLAFLLSKHKEPDARDSEEKKKDKLKYRDAFDIIQRWLNQQKAMGLTETDRFSFLRKLSIIDQTTYLRAQKESLAMLQWLKRYVRAFVKEEKSETPEE</sequence>
<dbReference type="GO" id="GO:0051607">
    <property type="term" value="P:defense response to virus"/>
    <property type="evidence" value="ECO:0007669"/>
    <property type="project" value="UniProtKB-KW"/>
</dbReference>